<dbReference type="RefSeq" id="WP_324181323.1">
    <property type="nucleotide sequence ID" value="NZ_BAABAW010000025.1"/>
</dbReference>
<evidence type="ECO:0000313" key="2">
    <source>
        <dbReference type="EMBL" id="MEB3347300.1"/>
    </source>
</evidence>
<comment type="caution">
    <text evidence="2">The sequence shown here is derived from an EMBL/GenBank/DDBJ whole genome shotgun (WGS) entry which is preliminary data.</text>
</comment>
<keyword evidence="3" id="KW-1185">Reference proteome</keyword>
<proteinExistence type="predicted"/>
<dbReference type="InterPro" id="IPR036188">
    <property type="entry name" value="FAD/NAD-bd_sf"/>
</dbReference>
<dbReference type="Pfam" id="PF05834">
    <property type="entry name" value="Lycopene_cycl"/>
    <property type="match status" value="1"/>
</dbReference>
<keyword evidence="1" id="KW-1133">Transmembrane helix</keyword>
<gene>
    <name evidence="2" type="ORF">U6A24_17630</name>
</gene>
<dbReference type="Gene3D" id="3.50.50.60">
    <property type="entry name" value="FAD/NAD(P)-binding domain"/>
    <property type="match status" value="1"/>
</dbReference>
<protein>
    <submittedName>
        <fullName evidence="2">Lycopene cyclase family protein</fullName>
    </submittedName>
</protein>
<evidence type="ECO:0000313" key="3">
    <source>
        <dbReference type="Proteomes" id="UP001327027"/>
    </source>
</evidence>
<name>A0ABU5ZZQ6_9FLAO</name>
<reference evidence="2 3" key="1">
    <citation type="journal article" date="2013" name="Int. J. Syst. Evol. Microbiol.">
        <title>Aquimarina gracilis sp. nov., isolated from the gut microflora of a mussel, Mytilus coruscus, and emended description of Aquimarina spongiae.</title>
        <authorList>
            <person name="Park S.C."/>
            <person name="Choe H.N."/>
            <person name="Baik K.S."/>
            <person name="Seong C.N."/>
        </authorList>
    </citation>
    <scope>NUCLEOTIDE SEQUENCE [LARGE SCALE GENOMIC DNA]</scope>
    <source>
        <strain evidence="2 3">PSC32</strain>
    </source>
</reference>
<feature type="transmembrane region" description="Helical" evidence="1">
    <location>
        <begin position="6"/>
        <end position="24"/>
    </location>
</feature>
<dbReference type="Proteomes" id="UP001327027">
    <property type="component" value="Unassembled WGS sequence"/>
</dbReference>
<keyword evidence="1" id="KW-0812">Transmembrane</keyword>
<accession>A0ABU5ZZQ6</accession>
<sequence>MQKYDYIITGMGASGLMLTYHLILDPFFNKKQILLIDKEDKNQNDRTWCFWEIEDGIWDAILAKKWEHIYFGSDAFSEKIKINPYQYKMIRSKDFYSFLLKEIEKKTNITIAKESVISIKDEGDIVAVETDQRIHLGDKVFNSALLSSAYREQNQFPVLNQHFLGWFIKTETPSFDPEMATFMDFTVPQRGNTRFMYVLPLSETEALVEYTLFSADLLEEKEYEDEIEKYLNEKGIDHYQIIEKEKGCIPMTCYEFRKQNTKNVIHIGTAGGWTKPSTGYTFSITSKNTKRLTRYLKHKTDLSKFGKKTKFWYYDLLFIDLLYKENEKGSFLFSQLFRKNDSKKILKFLDEETSLLEDIKITTSLPNKPFLKALWKRIF</sequence>
<keyword evidence="1" id="KW-0472">Membrane</keyword>
<dbReference type="EMBL" id="JAYKLX010000008">
    <property type="protein sequence ID" value="MEB3347300.1"/>
    <property type="molecule type" value="Genomic_DNA"/>
</dbReference>
<evidence type="ECO:0000256" key="1">
    <source>
        <dbReference type="SAM" id="Phobius"/>
    </source>
</evidence>
<dbReference type="SUPFAM" id="SSF51905">
    <property type="entry name" value="FAD/NAD(P)-binding domain"/>
    <property type="match status" value="1"/>
</dbReference>
<organism evidence="2 3">
    <name type="scientific">Aquimarina gracilis</name>
    <dbReference type="NCBI Taxonomy" id="874422"/>
    <lineage>
        <taxon>Bacteria</taxon>
        <taxon>Pseudomonadati</taxon>
        <taxon>Bacteroidota</taxon>
        <taxon>Flavobacteriia</taxon>
        <taxon>Flavobacteriales</taxon>
        <taxon>Flavobacteriaceae</taxon>
        <taxon>Aquimarina</taxon>
    </lineage>
</organism>